<proteinExistence type="predicted"/>
<dbReference type="InterPro" id="IPR022755">
    <property type="entry name" value="Znf_C2H2_jaz"/>
</dbReference>
<dbReference type="InterPro" id="IPR013087">
    <property type="entry name" value="Znf_C2H2_type"/>
</dbReference>
<keyword evidence="4" id="KW-0862">Zinc</keyword>
<evidence type="ECO:0000256" key="5">
    <source>
        <dbReference type="PROSITE-ProRule" id="PRU00042"/>
    </source>
</evidence>
<dbReference type="Gene3D" id="3.30.160.60">
    <property type="entry name" value="Classic Zinc Finger"/>
    <property type="match status" value="3"/>
</dbReference>
<evidence type="ECO:0000256" key="4">
    <source>
        <dbReference type="ARBA" id="ARBA00022833"/>
    </source>
</evidence>
<evidence type="ECO:0000313" key="7">
    <source>
        <dbReference type="EMBL" id="KFX43980.1"/>
    </source>
</evidence>
<dbReference type="SUPFAM" id="SSF57667">
    <property type="entry name" value="beta-beta-alpha zinc fingers"/>
    <property type="match status" value="3"/>
</dbReference>
<gene>
    <name evidence="7" type="ORF">GQ26_0310490</name>
</gene>
<accession>A0A093UVR5</accession>
<keyword evidence="1" id="KW-0479">Metal-binding</keyword>
<comment type="caution">
    <text evidence="7">The sequence shown here is derived from an EMBL/GenBank/DDBJ whole genome shotgun (WGS) entry which is preliminary data.</text>
</comment>
<dbReference type="HOGENOM" id="CLU_075838_0_0_1"/>
<feature type="domain" description="C2H2-type" evidence="6">
    <location>
        <begin position="187"/>
        <end position="216"/>
    </location>
</feature>
<dbReference type="eggNOG" id="KOG1721">
    <property type="taxonomic scope" value="Eukaryota"/>
</dbReference>
<sequence length="266" mass="31196">MYDCQTCSYDFYQWDDAADHMDDHSHWQCETCSRTFGSQHARNQHMNAIQHWAPRYSCQTCSSLFLSESAAEKHMAAKGHFRNYCNDCKRQFENENNLRMHLNSKIHRGSQMPCPFCKVPFTSASGLTHHLERGACLNAPFLNRERILQIVRRRDPNGIITNKQIEWHNEQTAEYEVTNQAWNGDAWECYLCHREFQARKGLTQHLNSPVHKQQVYHCPNFKCPKQFVTLAALFNHLESETCQFMKFQNVQKHVHGIVTGQKLISF</sequence>
<reference key="1">
    <citation type="journal article" date="2014" name="PLoS Genet.">
        <title>Signature Gene Expression Reveals Novel Clues to the Molecular Mechanisms of Dimorphic Transition in Penicillium marneffei.</title>
        <authorList>
            <person name="Yang E."/>
            <person name="Wang G."/>
            <person name="Cai J."/>
            <person name="Woo P.C."/>
            <person name="Lau S.K."/>
            <person name="Yuen K.-Y."/>
            <person name="Chow W.-N."/>
            <person name="Lin X."/>
        </authorList>
    </citation>
    <scope>NUCLEOTIDE SEQUENCE [LARGE SCALE GENOMIC DNA]</scope>
    <source>
        <strain>PM1</strain>
    </source>
</reference>
<reference evidence="7" key="2">
    <citation type="journal article" date="2014" name="PLoS Genet.">
        <title>Signature gene expression reveals novel clues to the molecular mechanisms of dimorphic transition in Penicillium marneffei.</title>
        <authorList>
            <person name="Yang E."/>
            <person name="Wang G."/>
            <person name="Cai J."/>
            <person name="Woo P.C."/>
            <person name="Lau S.K."/>
            <person name="Yuen K.-Y."/>
            <person name="Chow W.-N."/>
            <person name="Lin X."/>
        </authorList>
    </citation>
    <scope>NUCLEOTIDE SEQUENCE</scope>
    <source>
        <strain evidence="7">PM1</strain>
    </source>
</reference>
<dbReference type="Pfam" id="PF12874">
    <property type="entry name" value="zf-met"/>
    <property type="match status" value="2"/>
</dbReference>
<dbReference type="PANTHER" id="PTHR24379:SF121">
    <property type="entry name" value="C2H2-TYPE DOMAIN-CONTAINING PROTEIN"/>
    <property type="match status" value="1"/>
</dbReference>
<evidence type="ECO:0000256" key="3">
    <source>
        <dbReference type="ARBA" id="ARBA00022771"/>
    </source>
</evidence>
<feature type="domain" description="C2H2-type" evidence="6">
    <location>
        <begin position="83"/>
        <end position="112"/>
    </location>
</feature>
<dbReference type="EMBL" id="JPOX01000031">
    <property type="protein sequence ID" value="KFX43980.1"/>
    <property type="molecule type" value="Genomic_DNA"/>
</dbReference>
<name>A0A093UVR5_TALMA</name>
<evidence type="ECO:0000256" key="1">
    <source>
        <dbReference type="ARBA" id="ARBA00022723"/>
    </source>
</evidence>
<feature type="domain" description="C2H2-type" evidence="6">
    <location>
        <begin position="27"/>
        <end position="56"/>
    </location>
</feature>
<dbReference type="PROSITE" id="PS00028">
    <property type="entry name" value="ZINC_FINGER_C2H2_1"/>
    <property type="match status" value="4"/>
</dbReference>
<evidence type="ECO:0000259" key="6">
    <source>
        <dbReference type="PROSITE" id="PS50157"/>
    </source>
</evidence>
<keyword evidence="3 5" id="KW-0863">Zinc-finger</keyword>
<dbReference type="Pfam" id="PF12171">
    <property type="entry name" value="zf-C2H2_jaz"/>
    <property type="match status" value="1"/>
</dbReference>
<dbReference type="PANTHER" id="PTHR24379">
    <property type="entry name" value="KRAB AND ZINC FINGER DOMAIN-CONTAINING"/>
    <property type="match status" value="1"/>
</dbReference>
<dbReference type="PROSITE" id="PS50157">
    <property type="entry name" value="ZINC_FINGER_C2H2_2"/>
    <property type="match status" value="3"/>
</dbReference>
<dbReference type="SMART" id="SM00355">
    <property type="entry name" value="ZnF_C2H2"/>
    <property type="match status" value="7"/>
</dbReference>
<evidence type="ECO:0000256" key="2">
    <source>
        <dbReference type="ARBA" id="ARBA00022737"/>
    </source>
</evidence>
<dbReference type="InterPro" id="IPR036236">
    <property type="entry name" value="Znf_C2H2_sf"/>
</dbReference>
<protein>
    <submittedName>
        <fullName evidence="7">Zinc finger protein 26</fullName>
    </submittedName>
</protein>
<organism evidence="7">
    <name type="scientific">Talaromyces marneffei PM1</name>
    <dbReference type="NCBI Taxonomy" id="1077442"/>
    <lineage>
        <taxon>Eukaryota</taxon>
        <taxon>Fungi</taxon>
        <taxon>Dikarya</taxon>
        <taxon>Ascomycota</taxon>
        <taxon>Pezizomycotina</taxon>
        <taxon>Eurotiomycetes</taxon>
        <taxon>Eurotiomycetidae</taxon>
        <taxon>Eurotiales</taxon>
        <taxon>Trichocomaceae</taxon>
        <taxon>Talaromyces</taxon>
        <taxon>Talaromyces sect. Talaromyces</taxon>
    </lineage>
</organism>
<dbReference type="GO" id="GO:0008270">
    <property type="term" value="F:zinc ion binding"/>
    <property type="evidence" value="ECO:0007669"/>
    <property type="project" value="UniProtKB-KW"/>
</dbReference>
<dbReference type="AlphaFoldDB" id="A0A093UVR5"/>
<keyword evidence="2" id="KW-0677">Repeat</keyword>